<evidence type="ECO:0000313" key="1">
    <source>
        <dbReference type="EMBL" id="GAA47607.1"/>
    </source>
</evidence>
<evidence type="ECO:0000313" key="2">
    <source>
        <dbReference type="Proteomes" id="UP000008909"/>
    </source>
</evidence>
<dbReference type="AlphaFoldDB" id="G7Y3S1"/>
<dbReference type="Proteomes" id="UP000008909">
    <property type="component" value="Unassembled WGS sequence"/>
</dbReference>
<protein>
    <submittedName>
        <fullName evidence="1">p30 dbc protein</fullName>
    </submittedName>
</protein>
<name>G7Y3S1_CLOSI</name>
<dbReference type="EMBL" id="DF142846">
    <property type="protein sequence ID" value="GAA47607.1"/>
    <property type="molecule type" value="Genomic_DNA"/>
</dbReference>
<organism evidence="1 2">
    <name type="scientific">Clonorchis sinensis</name>
    <name type="common">Chinese liver fluke</name>
    <dbReference type="NCBI Taxonomy" id="79923"/>
    <lineage>
        <taxon>Eukaryota</taxon>
        <taxon>Metazoa</taxon>
        <taxon>Spiralia</taxon>
        <taxon>Lophotrochozoa</taxon>
        <taxon>Platyhelminthes</taxon>
        <taxon>Trematoda</taxon>
        <taxon>Digenea</taxon>
        <taxon>Opisthorchiida</taxon>
        <taxon>Opisthorchiata</taxon>
        <taxon>Opisthorchiidae</taxon>
        <taxon>Clonorchis</taxon>
    </lineage>
</organism>
<reference key="2">
    <citation type="submission" date="2011-10" db="EMBL/GenBank/DDBJ databases">
        <title>The genome and transcriptome sequence of Clonorchis sinensis provide insights into the carcinogenic liver fluke.</title>
        <authorList>
            <person name="Wang X."/>
            <person name="Huang Y."/>
            <person name="Chen W."/>
            <person name="Liu H."/>
            <person name="Guo L."/>
            <person name="Chen Y."/>
            <person name="Luo F."/>
            <person name="Zhou W."/>
            <person name="Sun J."/>
            <person name="Mao Q."/>
            <person name="Liang P."/>
            <person name="Zhou C."/>
            <person name="Tian Y."/>
            <person name="Men J."/>
            <person name="Lv X."/>
            <person name="Huang L."/>
            <person name="Zhou J."/>
            <person name="Hu Y."/>
            <person name="Li R."/>
            <person name="Zhang F."/>
            <person name="Lei H."/>
            <person name="Li X."/>
            <person name="Hu X."/>
            <person name="Liang C."/>
            <person name="Xu J."/>
            <person name="Wu Z."/>
            <person name="Yu X."/>
        </authorList>
    </citation>
    <scope>NUCLEOTIDE SEQUENCE</scope>
    <source>
        <strain>Henan</strain>
    </source>
</reference>
<accession>G7Y3S1</accession>
<keyword evidence="2" id="KW-1185">Reference proteome</keyword>
<proteinExistence type="predicted"/>
<reference evidence="1" key="1">
    <citation type="journal article" date="2011" name="Genome Biol.">
        <title>The draft genome of the carcinogenic human liver fluke Clonorchis sinensis.</title>
        <authorList>
            <person name="Wang X."/>
            <person name="Chen W."/>
            <person name="Huang Y."/>
            <person name="Sun J."/>
            <person name="Men J."/>
            <person name="Liu H."/>
            <person name="Luo F."/>
            <person name="Guo L."/>
            <person name="Lv X."/>
            <person name="Deng C."/>
            <person name="Zhou C."/>
            <person name="Fan Y."/>
            <person name="Li X."/>
            <person name="Huang L."/>
            <person name="Hu Y."/>
            <person name="Liang C."/>
            <person name="Hu X."/>
            <person name="Xu J."/>
            <person name="Yu X."/>
        </authorList>
    </citation>
    <scope>NUCLEOTIDE SEQUENCE [LARGE SCALE GENOMIC DNA]</scope>
    <source>
        <strain evidence="1">Henan</strain>
    </source>
</reference>
<sequence length="362" mass="41836">MNSLNPLDADYSYSVRVVPIACPQLTEVYKNAHHVADNVSGTDEVPLGKNTHFLVANCAKSETWDIGGPWSLSINGISASQKQHISEWLDILNWTQHTRGYPGQGGCNSRSTWIGWMFDIHLSLFDHGYRLSEWSHSLETSRAETNVHPRCSLLRTSPTNGNDWMTFHMDPCLFSFNQSDRKRKDTRIRIRTFDLLKPRKEEVASSNQKMSVYYYRKHGEKWRHFDIGQSVLVKDYHGDRASWRQGNITRRFGNVMYDVNRLNTLLLKILQEHLDMSGERTADTQVEEALVCQQSRKTIRIRTDRFKLIGDRRLILLNFKGEASVFLAARRTGVMFDVYTRNYFPAATRDIHWPSSDGNNCS</sequence>
<gene>
    <name evidence="1" type="ORF">CLF_100575</name>
</gene>